<accession>A0A0D2AKG1</accession>
<dbReference type="RefSeq" id="XP_016209343.1">
    <property type="nucleotide sequence ID" value="XM_016362868.1"/>
</dbReference>
<dbReference type="Proteomes" id="UP000053259">
    <property type="component" value="Unassembled WGS sequence"/>
</dbReference>
<keyword evidence="2" id="KW-1185">Reference proteome</keyword>
<dbReference type="GeneID" id="27316866"/>
<dbReference type="EMBL" id="KN847577">
    <property type="protein sequence ID" value="KIV99473.1"/>
    <property type="molecule type" value="Genomic_DNA"/>
</dbReference>
<dbReference type="STRING" id="253628.A0A0D2AKG1"/>
<gene>
    <name evidence="1" type="ORF">PV09_08893</name>
</gene>
<sequence>MDICHIQRLPEELLLQVLAEVADLDGGPPSASRFGLEPSAELTKSANQPLKVFSLVCWRWRNVAKPHLFQYARVCLPCDAGWLRLCTGLSQWIRANCRKTPKMLRLTGKIDNLVQSLTFDSSVDVDADRALGFEFMPQGEDVWPTEYYHWMPTAKTDVAQFLNFVQRNNLVEKIKSLVVFAHKSLNEKRSSHEESIIYDEVKTMWSEIFKALPLQRVLVVAPPSTMAVLSGGTDRAWDSWLFQMPYHYLEFSSPQDSTDEVDHTDASLPRRPQGRSFETLLCNIRPWTHMAYNEGTALRGYGQYEYQWKKLPYVFPSLIEWLVKERNSARTPKIRTIEYISLFPYASHLRNFVLGLASMEHLRELKVKLAEPDLLENAELMGKAQPSDAYNEWDHCYRIIGHHFLALAQPGTTFISADTRFAALKSQIQDCIERRSVVPLAHRLVMEEKGDGTIIWKVRDVS</sequence>
<protein>
    <submittedName>
        <fullName evidence="1">Uncharacterized protein</fullName>
    </submittedName>
</protein>
<organism evidence="1 2">
    <name type="scientific">Verruconis gallopava</name>
    <dbReference type="NCBI Taxonomy" id="253628"/>
    <lineage>
        <taxon>Eukaryota</taxon>
        <taxon>Fungi</taxon>
        <taxon>Dikarya</taxon>
        <taxon>Ascomycota</taxon>
        <taxon>Pezizomycotina</taxon>
        <taxon>Dothideomycetes</taxon>
        <taxon>Pleosporomycetidae</taxon>
        <taxon>Venturiales</taxon>
        <taxon>Sympoventuriaceae</taxon>
        <taxon>Verruconis</taxon>
    </lineage>
</organism>
<dbReference type="OrthoDB" id="5296720at2759"/>
<dbReference type="VEuPathDB" id="FungiDB:PV09_08893"/>
<evidence type="ECO:0000313" key="2">
    <source>
        <dbReference type="Proteomes" id="UP000053259"/>
    </source>
</evidence>
<dbReference type="InParanoid" id="A0A0D2AKG1"/>
<evidence type="ECO:0000313" key="1">
    <source>
        <dbReference type="EMBL" id="KIV99473.1"/>
    </source>
</evidence>
<reference evidence="1 2" key="1">
    <citation type="submission" date="2015-01" db="EMBL/GenBank/DDBJ databases">
        <title>The Genome Sequence of Ochroconis gallopava CBS43764.</title>
        <authorList>
            <consortium name="The Broad Institute Genomics Platform"/>
            <person name="Cuomo C."/>
            <person name="de Hoog S."/>
            <person name="Gorbushina A."/>
            <person name="Stielow B."/>
            <person name="Teixiera M."/>
            <person name="Abouelleil A."/>
            <person name="Chapman S.B."/>
            <person name="Priest M."/>
            <person name="Young S.K."/>
            <person name="Wortman J."/>
            <person name="Nusbaum C."/>
            <person name="Birren B."/>
        </authorList>
    </citation>
    <scope>NUCLEOTIDE SEQUENCE [LARGE SCALE GENOMIC DNA]</scope>
    <source>
        <strain evidence="1 2">CBS 43764</strain>
    </source>
</reference>
<dbReference type="HOGENOM" id="CLU_029371_1_1_1"/>
<name>A0A0D2AKG1_9PEZI</name>
<dbReference type="AlphaFoldDB" id="A0A0D2AKG1"/>
<proteinExistence type="predicted"/>